<dbReference type="RefSeq" id="WP_003343702.1">
    <property type="nucleotide sequence ID" value="NZ_QJTX01000025.1"/>
</dbReference>
<reference evidence="1 2" key="1">
    <citation type="submission" date="2018-08" db="EMBL/GenBank/DDBJ databases">
        <title>Recombination of ecologically and evolutionarily significant loci maintains genetic cohesion in the Pseudomonas syringae species complex.</title>
        <authorList>
            <person name="Dillon M."/>
            <person name="Thakur S."/>
            <person name="Almeida R.N.D."/>
            <person name="Weir B.S."/>
            <person name="Guttman D.S."/>
        </authorList>
    </citation>
    <scope>NUCLEOTIDE SEQUENCE [LARGE SCALE GENOMIC DNA]</scope>
    <source>
        <strain evidence="1 2">ICMP 2788</strain>
    </source>
</reference>
<proteinExistence type="predicted"/>
<protein>
    <submittedName>
        <fullName evidence="1">Uncharacterized protein</fullName>
    </submittedName>
</protein>
<gene>
    <name evidence="1" type="ORF">ALQ44_01862</name>
</gene>
<dbReference type="SUPFAM" id="SSF48452">
    <property type="entry name" value="TPR-like"/>
    <property type="match status" value="1"/>
</dbReference>
<comment type="caution">
    <text evidence="1">The sequence shown here is derived from an EMBL/GenBank/DDBJ whole genome shotgun (WGS) entry which is preliminary data.</text>
</comment>
<dbReference type="InterPro" id="IPR019734">
    <property type="entry name" value="TPR_rpt"/>
</dbReference>
<dbReference type="EMBL" id="RBPQ01000046">
    <property type="protein sequence ID" value="RMO31934.1"/>
    <property type="molecule type" value="Genomic_DNA"/>
</dbReference>
<dbReference type="PROSITE" id="PS50005">
    <property type="entry name" value="TPR"/>
    <property type="match status" value="1"/>
</dbReference>
<evidence type="ECO:0000313" key="1">
    <source>
        <dbReference type="EMBL" id="RMO31934.1"/>
    </source>
</evidence>
<sequence>MLELDDELYEKISEMSDIGNSFMDDGEYPRALNIFEKALSLLPSPRSTWEAYTWLKAGTADALFNMKDYERAIEELYDGMNGPDGASNPFIMLRLGQSLYELSKSEGIEFLCKAYMVEGEEIFSEEDEKYLKLVKNHLIANKADSPSHK</sequence>
<name>A0A2V4PFZ9_PSESJ</name>
<dbReference type="Gene3D" id="1.25.40.10">
    <property type="entry name" value="Tetratricopeptide repeat domain"/>
    <property type="match status" value="1"/>
</dbReference>
<organism evidence="1 2">
    <name type="scientific">Pseudomonas syringae pv. pisi</name>
    <dbReference type="NCBI Taxonomy" id="59510"/>
    <lineage>
        <taxon>Bacteria</taxon>
        <taxon>Pseudomonadati</taxon>
        <taxon>Pseudomonadota</taxon>
        <taxon>Gammaproteobacteria</taxon>
        <taxon>Pseudomonadales</taxon>
        <taxon>Pseudomonadaceae</taxon>
        <taxon>Pseudomonas</taxon>
        <taxon>Pseudomonas syringae</taxon>
    </lineage>
</organism>
<evidence type="ECO:0000313" key="2">
    <source>
        <dbReference type="Proteomes" id="UP000276886"/>
    </source>
</evidence>
<dbReference type="AlphaFoldDB" id="A0A2V4PFZ9"/>
<dbReference type="Proteomes" id="UP000276886">
    <property type="component" value="Unassembled WGS sequence"/>
</dbReference>
<accession>A0A2V4PFZ9</accession>
<dbReference type="InterPro" id="IPR011990">
    <property type="entry name" value="TPR-like_helical_dom_sf"/>
</dbReference>